<gene>
    <name evidence="4" type="ORF">NTE_01122</name>
</gene>
<dbReference type="KEGG" id="nev:NTE_01122"/>
<accession>A0A075MQ12</accession>
<dbReference type="GO" id="GO:0003677">
    <property type="term" value="F:DNA binding"/>
    <property type="evidence" value="ECO:0007669"/>
    <property type="project" value="UniProtKB-KW"/>
</dbReference>
<dbReference type="EMBL" id="CP007174">
    <property type="protein sequence ID" value="AIF83195.1"/>
    <property type="molecule type" value="Genomic_DNA"/>
</dbReference>
<dbReference type="InterPro" id="IPR012347">
    <property type="entry name" value="Ferritin-like"/>
</dbReference>
<dbReference type="InterPro" id="IPR008331">
    <property type="entry name" value="Ferritin_DPS_dom"/>
</dbReference>
<dbReference type="GO" id="GO:0016722">
    <property type="term" value="F:oxidoreductase activity, acting on metal ions"/>
    <property type="evidence" value="ECO:0007669"/>
    <property type="project" value="InterPro"/>
</dbReference>
<dbReference type="RefSeq" id="WP_148700005.1">
    <property type="nucleotide sequence ID" value="NZ_CP007174.1"/>
</dbReference>
<organism evidence="4 5">
    <name type="scientific">Candidatus Nitrososphaera evergladensis SR1</name>
    <dbReference type="NCBI Taxonomy" id="1459636"/>
    <lineage>
        <taxon>Archaea</taxon>
        <taxon>Nitrososphaerota</taxon>
        <taxon>Nitrososphaeria</taxon>
        <taxon>Nitrososphaerales</taxon>
        <taxon>Nitrososphaeraceae</taxon>
        <taxon>Nitrososphaera</taxon>
    </lineage>
</organism>
<dbReference type="CDD" id="cd01043">
    <property type="entry name" value="DPS"/>
    <property type="match status" value="1"/>
</dbReference>
<evidence type="ECO:0000256" key="2">
    <source>
        <dbReference type="RuleBase" id="RU003875"/>
    </source>
</evidence>
<dbReference type="AlphaFoldDB" id="A0A075MQ12"/>
<dbReference type="InterPro" id="IPR002177">
    <property type="entry name" value="DPS_DNA-bd"/>
</dbReference>
<evidence type="ECO:0000313" key="4">
    <source>
        <dbReference type="EMBL" id="AIF83195.1"/>
    </source>
</evidence>
<dbReference type="HOGENOM" id="CLU_098183_2_1_2"/>
<evidence type="ECO:0000313" key="5">
    <source>
        <dbReference type="Proteomes" id="UP000028194"/>
    </source>
</evidence>
<dbReference type="OrthoDB" id="8265at2157"/>
<keyword evidence="5" id="KW-1185">Reference proteome</keyword>
<dbReference type="STRING" id="1459636.NTE_01122"/>
<feature type="domain" description="Ferritin/DPS" evidence="3">
    <location>
        <begin position="33"/>
        <end position="171"/>
    </location>
</feature>
<dbReference type="PANTHER" id="PTHR42932">
    <property type="entry name" value="GENERAL STRESS PROTEIN 20U"/>
    <property type="match status" value="1"/>
</dbReference>
<dbReference type="GO" id="GO:0008199">
    <property type="term" value="F:ferric iron binding"/>
    <property type="evidence" value="ECO:0007669"/>
    <property type="project" value="InterPro"/>
</dbReference>
<reference evidence="4 5" key="1">
    <citation type="journal article" date="2014" name="PLoS ONE">
        <title>Genome Sequence of Candidatus Nitrososphaera evergladensis from Group I.1b Enriched from Everglades Soil Reveals Novel Genomic Features of the Ammonia-Oxidizing Archaea.</title>
        <authorList>
            <person name="Zhalnina K.V."/>
            <person name="Dias R."/>
            <person name="Leonard M.T."/>
            <person name="Dorr de Quadros P."/>
            <person name="Camargo F.A."/>
            <person name="Drew J.C."/>
            <person name="Farmerie W.G."/>
            <person name="Daroub S.H."/>
            <person name="Triplett E.W."/>
        </authorList>
    </citation>
    <scope>NUCLEOTIDE SEQUENCE [LARGE SCALE GENOMIC DNA]</scope>
    <source>
        <strain evidence="4 5">SR1</strain>
    </source>
</reference>
<keyword evidence="4" id="KW-0238">DNA-binding</keyword>
<evidence type="ECO:0000256" key="1">
    <source>
        <dbReference type="ARBA" id="ARBA00009497"/>
    </source>
</evidence>
<protein>
    <submittedName>
        <fullName evidence="4">DNA-binding ferritin-like protein (Oxidative damage protectant)</fullName>
    </submittedName>
</protein>
<dbReference type="PROSITE" id="PS00818">
    <property type="entry name" value="DPS_1"/>
    <property type="match status" value="1"/>
</dbReference>
<dbReference type="SUPFAM" id="SSF47240">
    <property type="entry name" value="Ferritin-like"/>
    <property type="match status" value="1"/>
</dbReference>
<dbReference type="eggNOG" id="arCOG01101">
    <property type="taxonomic scope" value="Archaea"/>
</dbReference>
<name>A0A075MQ12_9ARCH</name>
<dbReference type="InterPro" id="IPR009078">
    <property type="entry name" value="Ferritin-like_SF"/>
</dbReference>
<dbReference type="Gene3D" id="1.20.1260.10">
    <property type="match status" value="1"/>
</dbReference>
<dbReference type="InterPro" id="IPR023188">
    <property type="entry name" value="DPS_DNA-bd_CS"/>
</dbReference>
<dbReference type="GeneID" id="41596936"/>
<dbReference type="Pfam" id="PF00210">
    <property type="entry name" value="Ferritin"/>
    <property type="match status" value="1"/>
</dbReference>
<proteinExistence type="inferred from homology"/>
<dbReference type="PANTHER" id="PTHR42932:SF3">
    <property type="entry name" value="DNA PROTECTION DURING STARVATION PROTEIN"/>
    <property type="match status" value="1"/>
</dbReference>
<sequence length="176" mass="20468">MTKQSLEVSRLIHADKEPKIGIPEKDREGVIRILTELLCDEYVMSAKTKKYHWNVVGPDFSELHKFLEEQYEEVDEIVDLVAERIRSLGGQTIGTLTEFIQYTRLKEDPGSYPDAHTMLANLLDSHEATIRILRGNVDETDEKFHDMGTNDFLIGLMEKHEKMAWMLRSYMVEKPR</sequence>
<evidence type="ECO:0000259" key="3">
    <source>
        <dbReference type="Pfam" id="PF00210"/>
    </source>
</evidence>
<dbReference type="PRINTS" id="PR01346">
    <property type="entry name" value="HELNAPAPROT"/>
</dbReference>
<dbReference type="Proteomes" id="UP000028194">
    <property type="component" value="Chromosome"/>
</dbReference>
<comment type="similarity">
    <text evidence="1 2">Belongs to the Dps family.</text>
</comment>
<dbReference type="PIRSF" id="PIRSF005900">
    <property type="entry name" value="Dps"/>
    <property type="match status" value="1"/>
</dbReference>